<dbReference type="CDD" id="cd00586">
    <property type="entry name" value="4HBT"/>
    <property type="match status" value="1"/>
</dbReference>
<organism evidence="3 4">
    <name type="scientific">Metabacillus sediminilitoris</name>
    <dbReference type="NCBI Taxonomy" id="2567941"/>
    <lineage>
        <taxon>Bacteria</taxon>
        <taxon>Bacillati</taxon>
        <taxon>Bacillota</taxon>
        <taxon>Bacilli</taxon>
        <taxon>Bacillales</taxon>
        <taxon>Bacillaceae</taxon>
        <taxon>Metabacillus</taxon>
    </lineage>
</organism>
<evidence type="ECO:0000256" key="2">
    <source>
        <dbReference type="ARBA" id="ARBA00022801"/>
    </source>
</evidence>
<comment type="caution">
    <text evidence="3">The sequence shown here is derived from an EMBL/GenBank/DDBJ whole genome shotgun (WGS) entry which is preliminary data.</text>
</comment>
<evidence type="ECO:0000256" key="1">
    <source>
        <dbReference type="ARBA" id="ARBA00005953"/>
    </source>
</evidence>
<protein>
    <submittedName>
        <fullName evidence="3">Acyl-CoA thioesterase</fullName>
    </submittedName>
</protein>
<dbReference type="PANTHER" id="PTHR31793">
    <property type="entry name" value="4-HYDROXYBENZOYL-COA THIOESTERASE FAMILY MEMBER"/>
    <property type="match status" value="1"/>
</dbReference>
<proteinExistence type="inferred from homology"/>
<dbReference type="SUPFAM" id="SSF54637">
    <property type="entry name" value="Thioesterase/thiol ester dehydrase-isomerase"/>
    <property type="match status" value="1"/>
</dbReference>
<dbReference type="RefSeq" id="WP_136354299.1">
    <property type="nucleotide sequence ID" value="NZ_CP046266.1"/>
</dbReference>
<name>A0A4S4BYK4_9BACI</name>
<accession>A0A4S4BYK4</accession>
<dbReference type="GO" id="GO:0047617">
    <property type="term" value="F:fatty acyl-CoA hydrolase activity"/>
    <property type="evidence" value="ECO:0007669"/>
    <property type="project" value="TreeGrafter"/>
</dbReference>
<comment type="similarity">
    <text evidence="1">Belongs to the 4-hydroxybenzoyl-CoA thioesterase family.</text>
</comment>
<evidence type="ECO:0000313" key="3">
    <source>
        <dbReference type="EMBL" id="THF79810.1"/>
    </source>
</evidence>
<dbReference type="InterPro" id="IPR050563">
    <property type="entry name" value="4-hydroxybenzoyl-CoA_TE"/>
</dbReference>
<dbReference type="PANTHER" id="PTHR31793:SF27">
    <property type="entry name" value="NOVEL THIOESTERASE SUPERFAMILY DOMAIN AND SAPOSIN A-TYPE DOMAIN CONTAINING PROTEIN (0610012H03RIK)"/>
    <property type="match status" value="1"/>
</dbReference>
<gene>
    <name evidence="3" type="ORF">E6W99_12520</name>
</gene>
<sequence length="142" mass="16606">MKPVKYQFLVNWGDTDAAGIVYYPNYYKWMDQASHHLFSIHGYKVSELFKNEKMGLPLLEAKCQFKSPLFFEDEVYVLSIVKEIRNKVFIIEHEFKKGDIEIANGYEIRAWTDFSNGKPKAVSIPEVVRLAFFGDESDRKII</sequence>
<keyword evidence="2" id="KW-0378">Hydrolase</keyword>
<dbReference type="InterPro" id="IPR029069">
    <property type="entry name" value="HotDog_dom_sf"/>
</dbReference>
<reference evidence="3 4" key="1">
    <citation type="submission" date="2019-04" db="EMBL/GenBank/DDBJ databases">
        <title>Bacillus sediminilitoris sp. nov., isolated from a tidal flat sediment on the East China Sea.</title>
        <authorList>
            <person name="Wei Y."/>
            <person name="Mao H."/>
            <person name="Fang J."/>
        </authorList>
    </citation>
    <scope>NUCLEOTIDE SEQUENCE [LARGE SCALE GENOMIC DNA]</scope>
    <source>
        <strain evidence="3 4">DSL-17</strain>
    </source>
</reference>
<dbReference type="Pfam" id="PF13279">
    <property type="entry name" value="4HBT_2"/>
    <property type="match status" value="1"/>
</dbReference>
<dbReference type="AlphaFoldDB" id="A0A4S4BYK4"/>
<dbReference type="Gene3D" id="3.10.129.10">
    <property type="entry name" value="Hotdog Thioesterase"/>
    <property type="match status" value="1"/>
</dbReference>
<keyword evidence="4" id="KW-1185">Reference proteome</keyword>
<dbReference type="OrthoDB" id="9800856at2"/>
<dbReference type="Proteomes" id="UP000310334">
    <property type="component" value="Unassembled WGS sequence"/>
</dbReference>
<evidence type="ECO:0000313" key="4">
    <source>
        <dbReference type="Proteomes" id="UP000310334"/>
    </source>
</evidence>
<dbReference type="EMBL" id="SSNT01000008">
    <property type="protein sequence ID" value="THF79810.1"/>
    <property type="molecule type" value="Genomic_DNA"/>
</dbReference>